<dbReference type="EMBL" id="JACVDA010000011">
    <property type="protein sequence ID" value="MBK1468658.1"/>
    <property type="molecule type" value="Genomic_DNA"/>
</dbReference>
<keyword evidence="3" id="KW-1185">Reference proteome</keyword>
<dbReference type="RefSeq" id="WP_201275612.1">
    <property type="nucleotide sequence ID" value="NZ_JACVDA010000011.1"/>
</dbReference>
<evidence type="ECO:0000256" key="1">
    <source>
        <dbReference type="SAM" id="MobiDB-lite"/>
    </source>
</evidence>
<sequence length="209" mass="23798">MKMNLKEFFENKKNRLYVGAGTLALVLALSGGIYASNRASNMKEQAKLEEQKQAEEKQKEELAKNEKEEKEKSELAKAEEQKAKEDEEKKKEEVKKAEEEKKEQEQKQAESKKEETKQSSNKNNSNTNSNSNSNNSSNNKNEKSGTESWQVEVEEHYRTTLGNSGTFFKSRAEVINFLKTAKSPAGTTGYYILTVKHNGIKGYSIDWLK</sequence>
<dbReference type="Proteomes" id="UP000823123">
    <property type="component" value="Unassembled WGS sequence"/>
</dbReference>
<comment type="caution">
    <text evidence="2">The sequence shown here is derived from an EMBL/GenBank/DDBJ whole genome shotgun (WGS) entry which is preliminary data.</text>
</comment>
<feature type="compositionally biased region" description="Basic and acidic residues" evidence="1">
    <location>
        <begin position="44"/>
        <end position="117"/>
    </location>
</feature>
<feature type="region of interest" description="Disordered" evidence="1">
    <location>
        <begin position="41"/>
        <end position="149"/>
    </location>
</feature>
<evidence type="ECO:0000313" key="3">
    <source>
        <dbReference type="Proteomes" id="UP000823123"/>
    </source>
</evidence>
<gene>
    <name evidence="2" type="ORF">IBJ83_04925</name>
</gene>
<name>A0ABS1C962_9FIRM</name>
<evidence type="ECO:0000313" key="2">
    <source>
        <dbReference type="EMBL" id="MBK1468658.1"/>
    </source>
</evidence>
<organism evidence="2 3">
    <name type="scientific">Parvimonas parva</name>
    <dbReference type="NCBI Taxonomy" id="2769485"/>
    <lineage>
        <taxon>Bacteria</taxon>
        <taxon>Bacillati</taxon>
        <taxon>Bacillota</taxon>
        <taxon>Tissierellia</taxon>
        <taxon>Tissierellales</taxon>
        <taxon>Peptoniphilaceae</taxon>
        <taxon>Parvimonas</taxon>
    </lineage>
</organism>
<reference evidence="2 3" key="1">
    <citation type="submission" date="2020-09" db="EMBL/GenBank/DDBJ databases">
        <title>Parvimonas S3374 sp. nov.</title>
        <authorList>
            <person name="Buhl M."/>
        </authorList>
    </citation>
    <scope>NUCLEOTIDE SEQUENCE [LARGE SCALE GENOMIC DNA]</scope>
    <source>
        <strain evidence="2 3">S3374</strain>
    </source>
</reference>
<proteinExistence type="predicted"/>
<accession>A0ABS1C962</accession>
<protein>
    <submittedName>
        <fullName evidence="2">Uncharacterized protein</fullName>
    </submittedName>
</protein>
<feature type="compositionally biased region" description="Low complexity" evidence="1">
    <location>
        <begin position="118"/>
        <end position="139"/>
    </location>
</feature>